<evidence type="ECO:0000256" key="1">
    <source>
        <dbReference type="SAM" id="Phobius"/>
    </source>
</evidence>
<feature type="transmembrane region" description="Helical" evidence="1">
    <location>
        <begin position="62"/>
        <end position="82"/>
    </location>
</feature>
<name>A0ABS8G2N5_9ALTE</name>
<evidence type="ECO:0000313" key="3">
    <source>
        <dbReference type="Proteomes" id="UP001520878"/>
    </source>
</evidence>
<keyword evidence="1" id="KW-0812">Transmembrane</keyword>
<dbReference type="Pfam" id="PF19667">
    <property type="entry name" value="DUF6170"/>
    <property type="match status" value="1"/>
</dbReference>
<accession>A0ABS8G2N5</accession>
<protein>
    <submittedName>
        <fullName evidence="2">DUF6170 family protein</fullName>
    </submittedName>
</protein>
<reference evidence="2 3" key="1">
    <citation type="submission" date="2021-10" db="EMBL/GenBank/DDBJ databases">
        <title>Draft genome of Aestuariibacter halophilus JC2043.</title>
        <authorList>
            <person name="Emsley S.A."/>
            <person name="Pfannmuller K.M."/>
            <person name="Ushijima B."/>
            <person name="Saw J.H."/>
            <person name="Videau P."/>
        </authorList>
    </citation>
    <scope>NUCLEOTIDE SEQUENCE [LARGE SCALE GENOMIC DNA]</scope>
    <source>
        <strain evidence="2 3">JC2043</strain>
    </source>
</reference>
<keyword evidence="3" id="KW-1185">Reference proteome</keyword>
<dbReference type="InterPro" id="IPR046168">
    <property type="entry name" value="DUF6170"/>
</dbReference>
<comment type="caution">
    <text evidence="2">The sequence shown here is derived from an EMBL/GenBank/DDBJ whole genome shotgun (WGS) entry which is preliminary data.</text>
</comment>
<proteinExistence type="predicted"/>
<dbReference type="Proteomes" id="UP001520878">
    <property type="component" value="Unassembled WGS sequence"/>
</dbReference>
<keyword evidence="1" id="KW-0472">Membrane</keyword>
<dbReference type="EMBL" id="JAJEWP010000001">
    <property type="protein sequence ID" value="MCC2614800.1"/>
    <property type="molecule type" value="Genomic_DNA"/>
</dbReference>
<gene>
    <name evidence="2" type="ORF">LJ739_00930</name>
</gene>
<keyword evidence="1" id="KW-1133">Transmembrane helix</keyword>
<sequence length="100" mass="11548">MKLYFTTRQIPQLKHLPFGDRMQAMRDAEKRLTPPEKLLLNLLKLLIIVPAFALILRASDDWWALVWAALLILAYPLVLTPIQHSFCAKHLKTEQTQGDV</sequence>
<evidence type="ECO:0000313" key="2">
    <source>
        <dbReference type="EMBL" id="MCC2614800.1"/>
    </source>
</evidence>
<feature type="transmembrane region" description="Helical" evidence="1">
    <location>
        <begin position="38"/>
        <end position="56"/>
    </location>
</feature>
<organism evidence="2 3">
    <name type="scientific">Fluctibacter halophilus</name>
    <dbReference type="NCBI Taxonomy" id="226011"/>
    <lineage>
        <taxon>Bacteria</taxon>
        <taxon>Pseudomonadati</taxon>
        <taxon>Pseudomonadota</taxon>
        <taxon>Gammaproteobacteria</taxon>
        <taxon>Alteromonadales</taxon>
        <taxon>Alteromonadaceae</taxon>
        <taxon>Fluctibacter</taxon>
    </lineage>
</organism>